<feature type="transmembrane region" description="Helical" evidence="7">
    <location>
        <begin position="307"/>
        <end position="329"/>
    </location>
</feature>
<name>A0A1I8PN38_STOCA</name>
<comment type="similarity">
    <text evidence="2 7">Belongs to the XK family.</text>
</comment>
<dbReference type="GO" id="GO:0070782">
    <property type="term" value="P:phosphatidylserine exposure on apoptotic cell surface"/>
    <property type="evidence" value="ECO:0007669"/>
    <property type="project" value="TreeGrafter"/>
</dbReference>
<feature type="transmembrane region" description="Helical" evidence="7">
    <location>
        <begin position="401"/>
        <end position="427"/>
    </location>
</feature>
<feature type="transmembrane region" description="Helical" evidence="7">
    <location>
        <begin position="160"/>
        <end position="177"/>
    </location>
</feature>
<evidence type="ECO:0000313" key="10">
    <source>
        <dbReference type="Proteomes" id="UP000095300"/>
    </source>
</evidence>
<feature type="region of interest" description="Disordered" evidence="8">
    <location>
        <begin position="1"/>
        <end position="30"/>
    </location>
</feature>
<evidence type="ECO:0000256" key="7">
    <source>
        <dbReference type="RuleBase" id="RU910716"/>
    </source>
</evidence>
<dbReference type="Pfam" id="PF09815">
    <property type="entry name" value="XK-related"/>
    <property type="match status" value="1"/>
</dbReference>
<gene>
    <name evidence="9" type="primary">106082159</name>
</gene>
<dbReference type="EnsemblMetazoa" id="SCAU009591-RA">
    <property type="protein sequence ID" value="SCAU009591-PA"/>
    <property type="gene ID" value="SCAU009591"/>
</dbReference>
<dbReference type="GO" id="GO:1902742">
    <property type="term" value="P:apoptotic process involved in development"/>
    <property type="evidence" value="ECO:0007669"/>
    <property type="project" value="TreeGrafter"/>
</dbReference>
<keyword evidence="5 7" id="KW-1133">Transmembrane helix</keyword>
<evidence type="ECO:0000256" key="4">
    <source>
        <dbReference type="ARBA" id="ARBA00022692"/>
    </source>
</evidence>
<evidence type="ECO:0000256" key="8">
    <source>
        <dbReference type="SAM" id="MobiDB-lite"/>
    </source>
</evidence>
<keyword evidence="6 7" id="KW-0472">Membrane</keyword>
<dbReference type="VEuPathDB" id="VectorBase:SCAU009591"/>
<accession>A0A1I8PN38</accession>
<dbReference type="GO" id="GO:0005886">
    <property type="term" value="C:plasma membrane"/>
    <property type="evidence" value="ECO:0007669"/>
    <property type="project" value="UniProtKB-SubCell"/>
</dbReference>
<dbReference type="PANTHER" id="PTHR16024">
    <property type="entry name" value="XK-RELATED PROTEIN"/>
    <property type="match status" value="1"/>
</dbReference>
<dbReference type="KEGG" id="scac:106082159"/>
<comment type="subcellular location">
    <subcellularLocation>
        <location evidence="1">Cell membrane</location>
        <topology evidence="1">Multi-pass membrane protein</topology>
    </subcellularLocation>
    <subcellularLocation>
        <location evidence="7">Membrane</location>
        <topology evidence="7">Multi-pass membrane protein</topology>
    </subcellularLocation>
</comment>
<evidence type="ECO:0000256" key="5">
    <source>
        <dbReference type="ARBA" id="ARBA00022989"/>
    </source>
</evidence>
<evidence type="ECO:0000256" key="2">
    <source>
        <dbReference type="ARBA" id="ARBA00008789"/>
    </source>
</evidence>
<dbReference type="AlphaFoldDB" id="A0A1I8PN38"/>
<keyword evidence="10" id="KW-1185">Reference proteome</keyword>
<evidence type="ECO:0000313" key="9">
    <source>
        <dbReference type="EnsemblMetazoa" id="SCAU009591-PA"/>
    </source>
</evidence>
<dbReference type="PANTHER" id="PTHR16024:SF6">
    <property type="entry name" value="XK-RELATED PROTEIN"/>
    <property type="match status" value="1"/>
</dbReference>
<dbReference type="Proteomes" id="UP000095300">
    <property type="component" value="Unassembled WGS sequence"/>
</dbReference>
<keyword evidence="4 7" id="KW-0812">Transmembrane</keyword>
<dbReference type="InterPro" id="IPR050895">
    <property type="entry name" value="XK-related_scramblase"/>
</dbReference>
<organism evidence="9 10">
    <name type="scientific">Stomoxys calcitrans</name>
    <name type="common">Stable fly</name>
    <name type="synonym">Conops calcitrans</name>
    <dbReference type="NCBI Taxonomy" id="35570"/>
    <lineage>
        <taxon>Eukaryota</taxon>
        <taxon>Metazoa</taxon>
        <taxon>Ecdysozoa</taxon>
        <taxon>Arthropoda</taxon>
        <taxon>Hexapoda</taxon>
        <taxon>Insecta</taxon>
        <taxon>Pterygota</taxon>
        <taxon>Neoptera</taxon>
        <taxon>Endopterygota</taxon>
        <taxon>Diptera</taxon>
        <taxon>Brachycera</taxon>
        <taxon>Muscomorpha</taxon>
        <taxon>Muscoidea</taxon>
        <taxon>Muscidae</taxon>
        <taxon>Stomoxys</taxon>
    </lineage>
</organism>
<evidence type="ECO:0000256" key="3">
    <source>
        <dbReference type="ARBA" id="ARBA00022475"/>
    </source>
</evidence>
<proteinExistence type="inferred from homology"/>
<reference evidence="9" key="1">
    <citation type="submission" date="2020-05" db="UniProtKB">
        <authorList>
            <consortium name="EnsemblMetazoa"/>
        </authorList>
    </citation>
    <scope>IDENTIFICATION</scope>
    <source>
        <strain evidence="9">USDA</strain>
    </source>
</reference>
<protein>
    <recommendedName>
        <fullName evidence="7">XK-related protein</fullName>
    </recommendedName>
</protein>
<dbReference type="GO" id="GO:0043652">
    <property type="term" value="P:engulfment of apoptotic cell"/>
    <property type="evidence" value="ECO:0007669"/>
    <property type="project" value="TreeGrafter"/>
</dbReference>
<dbReference type="OrthoDB" id="6136301at2759"/>
<feature type="compositionally biased region" description="Low complexity" evidence="8">
    <location>
        <begin position="20"/>
        <end position="30"/>
    </location>
</feature>
<feature type="transmembrane region" description="Helical" evidence="7">
    <location>
        <begin position="370"/>
        <end position="389"/>
    </location>
</feature>
<feature type="transmembrane region" description="Helical" evidence="7">
    <location>
        <begin position="123"/>
        <end position="145"/>
    </location>
</feature>
<feature type="transmembrane region" description="Helical" evidence="7">
    <location>
        <begin position="335"/>
        <end position="358"/>
    </location>
</feature>
<dbReference type="InterPro" id="IPR018629">
    <property type="entry name" value="XK-rel"/>
</dbReference>
<dbReference type="STRING" id="35570.A0A1I8PN38"/>
<evidence type="ECO:0000256" key="6">
    <source>
        <dbReference type="ARBA" id="ARBA00023136"/>
    </source>
</evidence>
<sequence>MIQIPSTPPPSNKESYSAGTSNTISSNSNDIIETPTELSSLQQCKHLMQQQYHLPPQLGAVAAPNHKWRMDIDPMDSASGLTQCTISYMEICSTALSIIMRAATVCINVKLAVDYQRQGRQDYFIWTVVCIVAPMITTMLIHANMCYQDGKFSNCGCGQIFQTVFLVIVSSFFFRYWKSFVYAIKCKKAQLVGDKQSQLKNYKLNIREESDVAFIRLFECFLEAAPQKILLISIVLSYSDKMTNAQVIAIASYFGSMAWCLSVYHRYARYSQSDKYNISANGVVLQLCWHFCISVSRTLCISFVASVFPLWTLIACFGHALVFGLATFIMDRPKFSRSSLCNFLFCLVLGIVYIFTYISVRDAPTRYKYLLYYVFCSMENVICIAIFTMNASADLVSVAYLFYPLCAVALSFYYIGIVFMFIYYLYFHPRITARKSKRIINNN</sequence>
<feature type="compositionally biased region" description="Pro residues" evidence="8">
    <location>
        <begin position="1"/>
        <end position="11"/>
    </location>
</feature>
<keyword evidence="3" id="KW-1003">Cell membrane</keyword>
<evidence type="ECO:0000256" key="1">
    <source>
        <dbReference type="ARBA" id="ARBA00004651"/>
    </source>
</evidence>